<feature type="active site" description="For ring-opening step" evidence="3">
    <location>
        <position position="142"/>
    </location>
</feature>
<dbReference type="Gene3D" id="3.40.50.1360">
    <property type="match status" value="1"/>
</dbReference>
<organism evidence="5 6">
    <name type="scientific">Paracholeplasma manati</name>
    <dbReference type="NCBI Taxonomy" id="591373"/>
    <lineage>
        <taxon>Bacteria</taxon>
        <taxon>Bacillati</taxon>
        <taxon>Mycoplasmatota</taxon>
        <taxon>Mollicutes</taxon>
        <taxon>Acholeplasmatales</taxon>
        <taxon>Acholeplasmataceae</taxon>
        <taxon>Paracholeplasma</taxon>
    </lineage>
</organism>
<dbReference type="PANTHER" id="PTHR11280">
    <property type="entry name" value="GLUCOSAMINE-6-PHOSPHATE ISOMERASE"/>
    <property type="match status" value="1"/>
</dbReference>
<comment type="similarity">
    <text evidence="3">Belongs to the glucosamine/galactosamine-6-phosphate isomerase family. NagB subfamily.</text>
</comment>
<protein>
    <recommendedName>
        <fullName evidence="3">Glucosamine-6-phosphate deaminase</fullName>
        <ecNumber evidence="3">3.5.99.6</ecNumber>
    </recommendedName>
    <alternativeName>
        <fullName evidence="3">GlcN6P deaminase</fullName>
        <shortName evidence="3">GNPDA</shortName>
    </alternativeName>
    <alternativeName>
        <fullName evidence="3">Glucosamine-6-phosphate isomerase</fullName>
    </alternativeName>
</protein>
<dbReference type="Pfam" id="PF01182">
    <property type="entry name" value="Glucosamine_iso"/>
    <property type="match status" value="1"/>
</dbReference>
<dbReference type="SUPFAM" id="SSF100950">
    <property type="entry name" value="NagB/RpiA/CoA transferase-like"/>
    <property type="match status" value="1"/>
</dbReference>
<comment type="caution">
    <text evidence="5">The sequence shown here is derived from an EMBL/GenBank/DDBJ whole genome shotgun (WGS) entry which is preliminary data.</text>
</comment>
<feature type="domain" description="Glucosamine/galactosamine-6-phosphate isomerase" evidence="4">
    <location>
        <begin position="11"/>
        <end position="224"/>
    </location>
</feature>
<evidence type="ECO:0000256" key="3">
    <source>
        <dbReference type="HAMAP-Rule" id="MF_01241"/>
    </source>
</evidence>
<feature type="active site" description="For ring-opening step" evidence="3">
    <location>
        <position position="135"/>
    </location>
</feature>
<dbReference type="HAMAP" id="MF_01241">
    <property type="entry name" value="GlcN6P_deamin"/>
    <property type="match status" value="1"/>
</dbReference>
<feature type="active site" description="Proton acceptor; for ring-opening step" evidence="3">
    <location>
        <position position="137"/>
    </location>
</feature>
<dbReference type="EC" id="3.5.99.6" evidence="3"/>
<keyword evidence="2 3" id="KW-0119">Carbohydrate metabolism</keyword>
<dbReference type="InterPro" id="IPR006148">
    <property type="entry name" value="Glc/Gal-6P_isomerase"/>
</dbReference>
<comment type="function">
    <text evidence="3">Catalyzes the reversible isomerization-deamination of glucosamine 6-phosphate (GlcN6P) to form fructose 6-phosphate (Fru6P) and ammonium ion.</text>
</comment>
<accession>A0ABT2Y7Q5</accession>
<dbReference type="Proteomes" id="UP001177160">
    <property type="component" value="Unassembled WGS sequence"/>
</dbReference>
<evidence type="ECO:0000313" key="5">
    <source>
        <dbReference type="EMBL" id="MCV2232517.1"/>
    </source>
</evidence>
<comment type="catalytic activity">
    <reaction evidence="3">
        <text>alpha-D-glucosamine 6-phosphate + H2O = beta-D-fructose 6-phosphate + NH4(+)</text>
        <dbReference type="Rhea" id="RHEA:12172"/>
        <dbReference type="ChEBI" id="CHEBI:15377"/>
        <dbReference type="ChEBI" id="CHEBI:28938"/>
        <dbReference type="ChEBI" id="CHEBI:57634"/>
        <dbReference type="ChEBI" id="CHEBI:75989"/>
        <dbReference type="EC" id="3.5.99.6"/>
    </reaction>
</comment>
<keyword evidence="6" id="KW-1185">Reference proteome</keyword>
<dbReference type="EMBL" id="JAOVQM010000005">
    <property type="protein sequence ID" value="MCV2232517.1"/>
    <property type="molecule type" value="Genomic_DNA"/>
</dbReference>
<evidence type="ECO:0000256" key="1">
    <source>
        <dbReference type="ARBA" id="ARBA00022801"/>
    </source>
</evidence>
<evidence type="ECO:0000256" key="2">
    <source>
        <dbReference type="ARBA" id="ARBA00023277"/>
    </source>
</evidence>
<evidence type="ECO:0000259" key="4">
    <source>
        <dbReference type="Pfam" id="PF01182"/>
    </source>
</evidence>
<gene>
    <name evidence="3 5" type="primary">nagB</name>
    <name evidence="5" type="ORF">N7548_06725</name>
</gene>
<dbReference type="CDD" id="cd01399">
    <property type="entry name" value="GlcN6P_deaminase"/>
    <property type="match status" value="1"/>
</dbReference>
<dbReference type="RefSeq" id="WP_263608705.1">
    <property type="nucleotide sequence ID" value="NZ_JAOVQM010000005.1"/>
</dbReference>
<dbReference type="GO" id="GO:0004342">
    <property type="term" value="F:glucosamine-6-phosphate deaminase activity"/>
    <property type="evidence" value="ECO:0007669"/>
    <property type="project" value="UniProtKB-EC"/>
</dbReference>
<dbReference type="PANTHER" id="PTHR11280:SF5">
    <property type="entry name" value="GLUCOSAMINE-6-PHOSPHATE ISOMERASE"/>
    <property type="match status" value="1"/>
</dbReference>
<proteinExistence type="inferred from homology"/>
<dbReference type="InterPro" id="IPR037171">
    <property type="entry name" value="NagB/RpiA_transferase-like"/>
</dbReference>
<name>A0ABT2Y7Q5_9MOLU</name>
<dbReference type="InterPro" id="IPR004547">
    <property type="entry name" value="Glucosamine6P_isomerase"/>
</dbReference>
<comment type="pathway">
    <text evidence="3">Amino-sugar metabolism; N-acetylneuraminate degradation; D-fructose 6-phosphate from N-acetylneuraminate: step 5/5.</text>
</comment>
<feature type="active site" description="Proton acceptor; for enolization step" evidence="3">
    <location>
        <position position="67"/>
    </location>
</feature>
<reference evidence="5" key="1">
    <citation type="submission" date="2022-09" db="EMBL/GenBank/DDBJ databases">
        <title>Novel Mycoplasma species identified in domestic and wild animals.</title>
        <authorList>
            <person name="Volokhov D.V."/>
            <person name="Furtak V.A."/>
            <person name="Zagorodnyaya T.A."/>
        </authorList>
    </citation>
    <scope>NUCLEOTIDE SEQUENCE</scope>
    <source>
        <strain evidence="5">Oakley</strain>
    </source>
</reference>
<comment type="caution">
    <text evidence="3">Lacks conserved residue(s) required for the propagation of feature annotation.</text>
</comment>
<evidence type="ECO:0000313" key="6">
    <source>
        <dbReference type="Proteomes" id="UP001177160"/>
    </source>
</evidence>
<sequence length="241" mass="27002">MNIHIYKNKKELDQAVADILIEHVRQNPTITLGLATGSTPIGVYDLLIKDHQMNQTDYSRVTTVNLDEYVKIGKNHPESYFSFMKKNLFDHINIQMDQVHLPDGETDDLDQACEAYNLVLSQHIPDIQILGIGGNGHIGFNEPGTPFDMKTHIVKLAEKTRKDNARFFESLDDVPKEAITMGIQNIMDARKIILMASGANKAEAVKQMLSGPITEQLPASVLQNHPNVEVYIDKEAAKLII</sequence>
<dbReference type="NCBIfam" id="TIGR00502">
    <property type="entry name" value="nagB"/>
    <property type="match status" value="1"/>
</dbReference>
<keyword evidence="1 3" id="KW-0378">Hydrolase</keyword>